<reference evidence="20" key="1">
    <citation type="submission" date="2020-07" db="EMBL/GenBank/DDBJ databases">
        <authorList>
            <person name="Xu H."/>
            <person name="Liu H."/>
            <person name="Ruan H."/>
        </authorList>
    </citation>
    <scope>NUCLEOTIDE SEQUENCE</scope>
</reference>
<keyword evidence="14 17" id="KW-0496">Mitochondrion</keyword>
<evidence type="ECO:0000256" key="13">
    <source>
        <dbReference type="ARBA" id="ARBA00023075"/>
    </source>
</evidence>
<dbReference type="PRINTS" id="PR01437">
    <property type="entry name" value="NUOXDRDTASE4"/>
</dbReference>
<evidence type="ECO:0000256" key="17">
    <source>
        <dbReference type="RuleBase" id="RU003297"/>
    </source>
</evidence>
<keyword evidence="8 17" id="KW-0812">Transmembrane</keyword>
<evidence type="ECO:0000256" key="10">
    <source>
        <dbReference type="ARBA" id="ARBA00022982"/>
    </source>
</evidence>
<comment type="subcellular location">
    <subcellularLocation>
        <location evidence="2 17">Mitochondrion membrane</location>
        <topology evidence="2 17">Multi-pass membrane protein</topology>
    </subcellularLocation>
</comment>
<keyword evidence="7 17" id="KW-0679">Respiratory chain</keyword>
<feature type="transmembrane region" description="Helical" evidence="17">
    <location>
        <begin position="420"/>
        <end position="440"/>
    </location>
</feature>
<dbReference type="EC" id="7.1.1.2" evidence="4 17"/>
<dbReference type="InterPro" id="IPR000260">
    <property type="entry name" value="NADH4_N"/>
</dbReference>
<organism evidence="20">
    <name type="scientific">Spirobolus bungii</name>
    <dbReference type="NCBI Taxonomy" id="2798518"/>
    <lineage>
        <taxon>Eukaryota</taxon>
        <taxon>Metazoa</taxon>
        <taxon>Ecdysozoa</taxon>
        <taxon>Arthropoda</taxon>
        <taxon>Myriapoda</taxon>
        <taxon>Diplopoda</taxon>
        <taxon>Helminthomorpha</taxon>
        <taxon>Spirobolidae</taxon>
        <taxon>Spirobolus</taxon>
    </lineage>
</organism>
<keyword evidence="6 17" id="KW-0813">Transport</keyword>
<evidence type="ECO:0000256" key="4">
    <source>
        <dbReference type="ARBA" id="ARBA00012944"/>
    </source>
</evidence>
<dbReference type="GO" id="GO:0042773">
    <property type="term" value="P:ATP synthesis coupled electron transport"/>
    <property type="evidence" value="ECO:0007669"/>
    <property type="project" value="InterPro"/>
</dbReference>
<dbReference type="GO" id="GO:0003954">
    <property type="term" value="F:NADH dehydrogenase activity"/>
    <property type="evidence" value="ECO:0007669"/>
    <property type="project" value="TreeGrafter"/>
</dbReference>
<feature type="transmembrane region" description="Helical" evidence="17">
    <location>
        <begin position="60"/>
        <end position="80"/>
    </location>
</feature>
<comment type="function">
    <text evidence="17">Core subunit of the mitochondrial membrane respiratory chain NADH dehydrogenase (Complex I) which catalyzes electron transfer from NADH through the respiratory chain, using ubiquinone as an electron acceptor. Essential for the catalytic activity and assembly of complex I.</text>
</comment>
<feature type="transmembrane region" description="Helical" evidence="17">
    <location>
        <begin position="275"/>
        <end position="298"/>
    </location>
</feature>
<dbReference type="RefSeq" id="YP_010138747.1">
    <property type="nucleotide sequence ID" value="NC_056899.1"/>
</dbReference>
<evidence type="ECO:0000256" key="15">
    <source>
        <dbReference type="ARBA" id="ARBA00023136"/>
    </source>
</evidence>
<sequence length="447" mass="48280">MLELIGLLMGMVVGVWLELSFTLMVTVTVLVLGSMVSLLYVGSQDLVMSVFGVGLGGDMMSVGLIWLSMWITLLMLMASLKSGVDSWFVCLILLLVVLLVGVFLSMDLVWFYVMFEGVLVPTFLLLVGYGYQPERLQAGLYLIFYTVFASLPLLLMILWWESSNCSSSVVCLVGWAGEGSDLGFVLYLAGVGAFMVKMPLFLVHLWLPSAHVEAPVSGSMVLAGVLLKMGGFGLIRLCPLFVSWISVTSWFWVSLSLWGGVYLSLVCLRQGDVSALIAYSSVVHMGLVVGGIMSLSVIGFVGSYVLMVGHGLCSSGLFCLANMTYDRVGSRSILVTSGFLALIPSGGLVWFLLVSANMAAPPTINLLGEISLLGSLLGWSSLSLVGLGLVSFLSASYSLYLFTSSQHGEMMGGVGGFEGFYLSEYLLLLLHWLPLNFIFIKSDLFVL</sequence>
<feature type="transmembrane region" description="Helical" evidence="17">
    <location>
        <begin position="138"/>
        <end position="160"/>
    </location>
</feature>
<feature type="transmembrane region" description="Helical" evidence="17">
    <location>
        <begin position="184"/>
        <end position="207"/>
    </location>
</feature>
<dbReference type="GO" id="GO:0008137">
    <property type="term" value="F:NADH dehydrogenase (ubiquinone) activity"/>
    <property type="evidence" value="ECO:0007669"/>
    <property type="project" value="UniProtKB-UniRule"/>
</dbReference>
<feature type="domain" description="NADH:ubiquinone oxidoreductase chain 4 N-terminal" evidence="19">
    <location>
        <begin position="1"/>
        <end position="100"/>
    </location>
</feature>
<keyword evidence="9" id="KW-1278">Translocase</keyword>
<name>A0A7T7A9D3_9MYRI</name>
<comment type="function">
    <text evidence="1">Core subunit of the mitochondrial membrane respiratory chain NADH dehydrogenase (Complex I) that is believed to belong to the minimal assembly required for catalysis. Complex I functions in the transfer of electrons from NADH to the respiratory chain. The immediate electron acceptor for the enzyme is believed to be ubiquinone.</text>
</comment>
<dbReference type="InterPro" id="IPR003918">
    <property type="entry name" value="NADH_UbQ_OxRdtase"/>
</dbReference>
<keyword evidence="11 17" id="KW-1133">Transmembrane helix</keyword>
<feature type="transmembrane region" description="Helical" evidence="17">
    <location>
        <begin position="304"/>
        <end position="321"/>
    </location>
</feature>
<evidence type="ECO:0000256" key="6">
    <source>
        <dbReference type="ARBA" id="ARBA00022448"/>
    </source>
</evidence>
<dbReference type="Pfam" id="PF00361">
    <property type="entry name" value="Proton_antipo_M"/>
    <property type="match status" value="1"/>
</dbReference>
<accession>A0A7T7A9D3</accession>
<feature type="domain" description="NADH:quinone oxidoreductase/Mrp antiporter transmembrane" evidence="18">
    <location>
        <begin position="105"/>
        <end position="391"/>
    </location>
</feature>
<evidence type="ECO:0000256" key="3">
    <source>
        <dbReference type="ARBA" id="ARBA00009025"/>
    </source>
</evidence>
<feature type="transmembrane region" description="Helical" evidence="17">
    <location>
        <begin position="87"/>
        <end position="104"/>
    </location>
</feature>
<dbReference type="CTD" id="4538"/>
<dbReference type="GO" id="GO:0031966">
    <property type="term" value="C:mitochondrial membrane"/>
    <property type="evidence" value="ECO:0007669"/>
    <property type="project" value="UniProtKB-SubCell"/>
</dbReference>
<evidence type="ECO:0000256" key="2">
    <source>
        <dbReference type="ARBA" id="ARBA00004225"/>
    </source>
</evidence>
<proteinExistence type="inferred from homology"/>
<evidence type="ECO:0000259" key="19">
    <source>
        <dbReference type="Pfam" id="PF01059"/>
    </source>
</evidence>
<feature type="transmembrane region" description="Helical" evidence="17">
    <location>
        <begin position="376"/>
        <end position="400"/>
    </location>
</feature>
<evidence type="ECO:0000256" key="7">
    <source>
        <dbReference type="ARBA" id="ARBA00022660"/>
    </source>
</evidence>
<dbReference type="Pfam" id="PF01059">
    <property type="entry name" value="Oxidored_q5_N"/>
    <property type="match status" value="1"/>
</dbReference>
<feature type="transmembrane region" description="Helical" evidence="17">
    <location>
        <begin position="219"/>
        <end position="244"/>
    </location>
</feature>
<dbReference type="PANTHER" id="PTHR43507">
    <property type="entry name" value="NADH-UBIQUINONE OXIDOREDUCTASE CHAIN 4"/>
    <property type="match status" value="1"/>
</dbReference>
<dbReference type="GeneID" id="67131920"/>
<evidence type="ECO:0000256" key="16">
    <source>
        <dbReference type="ARBA" id="ARBA00049551"/>
    </source>
</evidence>
<feature type="transmembrane region" description="Helical" evidence="17">
    <location>
        <begin position="7"/>
        <end position="40"/>
    </location>
</feature>
<evidence type="ECO:0000313" key="20">
    <source>
        <dbReference type="EMBL" id="QQJ94255.1"/>
    </source>
</evidence>
<keyword evidence="15 17" id="KW-0472">Membrane</keyword>
<protein>
    <recommendedName>
        <fullName evidence="5 17">NADH-ubiquinone oxidoreductase chain 4</fullName>
        <ecNumber evidence="4 17">7.1.1.2</ecNumber>
    </recommendedName>
</protein>
<comment type="similarity">
    <text evidence="3 17">Belongs to the complex I subunit 4 family.</text>
</comment>
<dbReference type="PANTHER" id="PTHR43507:SF20">
    <property type="entry name" value="NADH-UBIQUINONE OXIDOREDUCTASE CHAIN 4"/>
    <property type="match status" value="1"/>
</dbReference>
<dbReference type="GO" id="GO:0048039">
    <property type="term" value="F:ubiquinone binding"/>
    <property type="evidence" value="ECO:0007669"/>
    <property type="project" value="TreeGrafter"/>
</dbReference>
<comment type="catalytic activity">
    <reaction evidence="16 17">
        <text>a ubiquinone + NADH + 5 H(+)(in) = a ubiquinol + NAD(+) + 4 H(+)(out)</text>
        <dbReference type="Rhea" id="RHEA:29091"/>
        <dbReference type="Rhea" id="RHEA-COMP:9565"/>
        <dbReference type="Rhea" id="RHEA-COMP:9566"/>
        <dbReference type="ChEBI" id="CHEBI:15378"/>
        <dbReference type="ChEBI" id="CHEBI:16389"/>
        <dbReference type="ChEBI" id="CHEBI:17976"/>
        <dbReference type="ChEBI" id="CHEBI:57540"/>
        <dbReference type="ChEBI" id="CHEBI:57945"/>
        <dbReference type="EC" id="7.1.1.2"/>
    </reaction>
</comment>
<evidence type="ECO:0000256" key="11">
    <source>
        <dbReference type="ARBA" id="ARBA00022989"/>
    </source>
</evidence>
<evidence type="ECO:0000256" key="1">
    <source>
        <dbReference type="ARBA" id="ARBA00003257"/>
    </source>
</evidence>
<feature type="transmembrane region" description="Helical" evidence="17">
    <location>
        <begin position="333"/>
        <end position="356"/>
    </location>
</feature>
<evidence type="ECO:0000256" key="9">
    <source>
        <dbReference type="ARBA" id="ARBA00022967"/>
    </source>
</evidence>
<evidence type="ECO:0000259" key="18">
    <source>
        <dbReference type="Pfam" id="PF00361"/>
    </source>
</evidence>
<dbReference type="EMBL" id="MT767838">
    <property type="protein sequence ID" value="QQJ94255.1"/>
    <property type="molecule type" value="Genomic_DNA"/>
</dbReference>
<evidence type="ECO:0000256" key="14">
    <source>
        <dbReference type="ARBA" id="ARBA00023128"/>
    </source>
</evidence>
<dbReference type="AlphaFoldDB" id="A0A7T7A9D3"/>
<geneLocation type="mitochondrion" evidence="20"/>
<evidence type="ECO:0000256" key="12">
    <source>
        <dbReference type="ARBA" id="ARBA00023027"/>
    </source>
</evidence>
<keyword evidence="10 17" id="KW-0249">Electron transport</keyword>
<dbReference type="GO" id="GO:0015990">
    <property type="term" value="P:electron transport coupled proton transport"/>
    <property type="evidence" value="ECO:0007669"/>
    <property type="project" value="TreeGrafter"/>
</dbReference>
<keyword evidence="12 17" id="KW-0520">NAD</keyword>
<evidence type="ECO:0000256" key="5">
    <source>
        <dbReference type="ARBA" id="ARBA00021006"/>
    </source>
</evidence>
<evidence type="ECO:0000256" key="8">
    <source>
        <dbReference type="ARBA" id="ARBA00022692"/>
    </source>
</evidence>
<feature type="transmembrane region" description="Helical" evidence="17">
    <location>
        <begin position="110"/>
        <end position="131"/>
    </location>
</feature>
<dbReference type="InterPro" id="IPR001750">
    <property type="entry name" value="ND/Mrp_TM"/>
</dbReference>
<keyword evidence="13 17" id="KW-0830">Ubiquinone</keyword>
<gene>
    <name evidence="20" type="primary">ND4</name>
</gene>
<feature type="transmembrane region" description="Helical" evidence="17">
    <location>
        <begin position="250"/>
        <end position="268"/>
    </location>
</feature>